<organism evidence="1 2">
    <name type="scientific">Chlamydomonas reinhardtii</name>
    <name type="common">Chlamydomonas smithii</name>
    <dbReference type="NCBI Taxonomy" id="3055"/>
    <lineage>
        <taxon>Eukaryota</taxon>
        <taxon>Viridiplantae</taxon>
        <taxon>Chlorophyta</taxon>
        <taxon>core chlorophytes</taxon>
        <taxon>Chlorophyceae</taxon>
        <taxon>CS clade</taxon>
        <taxon>Chlamydomonadales</taxon>
        <taxon>Chlamydomonadaceae</taxon>
        <taxon>Chlamydomonas</taxon>
    </lineage>
</organism>
<dbReference type="InterPro" id="IPR035069">
    <property type="entry name" value="TTHA1013/TTHA0281-like"/>
</dbReference>
<reference evidence="1" key="2">
    <citation type="submission" date="2017-07" db="EMBL/GenBank/DDBJ databases">
        <title>WGS assembly of Chlamydomonas reinhardtii.</title>
        <authorList>
            <consortium name="Chlamydomonas Annotation Team"/>
            <consortium name="JGI Annotation Team"/>
            <person name="Merchant S.S."/>
            <person name="Prochnik S.E."/>
            <person name="Vallon O."/>
            <person name="Harris E.H."/>
            <person name="Karpowicz S.J."/>
            <person name="Witman G.B."/>
            <person name="Terry A."/>
            <person name="Salamov A."/>
            <person name="Fritz-Laylin L.K."/>
            <person name="Marechal-Drouard L."/>
            <person name="Marshall W.F."/>
            <person name="Qu L.H."/>
            <person name="Nelson D.R."/>
            <person name="Sanderfoot A.A."/>
            <person name="Spalding M.H."/>
            <person name="Kapitonov V.V."/>
            <person name="Ren Q."/>
            <person name="Ferris P."/>
            <person name="Lindquist E."/>
            <person name="Shapiro H."/>
            <person name="Lucas S.M."/>
            <person name="Grimwood J."/>
            <person name="Schmutz J."/>
            <person name="Grigoriev I.V."/>
            <person name="Rokhsar D.S."/>
        </authorList>
    </citation>
    <scope>NUCLEOTIDE SEQUENCE</scope>
    <source>
        <strain evidence="1">CC-503 cw92 mt+</strain>
    </source>
</reference>
<dbReference type="Proteomes" id="UP000006906">
    <property type="component" value="Chromosome 15"/>
</dbReference>
<evidence type="ECO:0000313" key="2">
    <source>
        <dbReference type="Proteomes" id="UP000006906"/>
    </source>
</evidence>
<keyword evidence="2" id="KW-1185">Reference proteome</keyword>
<dbReference type="RefSeq" id="XP_042916383.1">
    <property type="nucleotide sequence ID" value="XM_043070519.1"/>
</dbReference>
<dbReference type="Gramene" id="PNW72612">
    <property type="protein sequence ID" value="PNW72612"/>
    <property type="gene ID" value="CHLRE_15g635717v5"/>
</dbReference>
<dbReference type="SUPFAM" id="SSF143100">
    <property type="entry name" value="TTHA1013/TTHA0281-like"/>
    <property type="match status" value="1"/>
</dbReference>
<reference evidence="1 2" key="1">
    <citation type="journal article" date="2007" name="Science">
        <title>The Chlamydomonas genome reveals the evolution of key animal and plant functions.</title>
        <authorList>
            <person name="Merchant S.S."/>
            <person name="Prochnik S.E."/>
            <person name="Vallon O."/>
            <person name="Harris E.H."/>
            <person name="Karpowicz S.J."/>
            <person name="Witman G.B."/>
            <person name="Terry A."/>
            <person name="Salamov A."/>
            <person name="Fritz-Laylin L.K."/>
            <person name="Marechal-Drouard L."/>
            <person name="Marshall W.F."/>
            <person name="Qu L.H."/>
            <person name="Nelson D.R."/>
            <person name="Sanderfoot A.A."/>
            <person name="Spalding M.H."/>
            <person name="Kapitonov V.V."/>
            <person name="Ren Q."/>
            <person name="Ferris P."/>
            <person name="Lindquist E."/>
            <person name="Shapiro H."/>
            <person name="Lucas S.M."/>
            <person name="Grimwood J."/>
            <person name="Schmutz J."/>
            <person name="Cardol P."/>
            <person name="Cerutti H."/>
            <person name="Chanfreau G."/>
            <person name="Chen C.L."/>
            <person name="Cognat V."/>
            <person name="Croft M.T."/>
            <person name="Dent R."/>
            <person name="Dutcher S."/>
            <person name="Fernandez E."/>
            <person name="Fukuzawa H."/>
            <person name="Gonzalez-Ballester D."/>
            <person name="Gonzalez-Halphen D."/>
            <person name="Hallmann A."/>
            <person name="Hanikenne M."/>
            <person name="Hippler M."/>
            <person name="Inwood W."/>
            <person name="Jabbari K."/>
            <person name="Kalanon M."/>
            <person name="Kuras R."/>
            <person name="Lefebvre P.A."/>
            <person name="Lemaire S.D."/>
            <person name="Lobanov A.V."/>
            <person name="Lohr M."/>
            <person name="Manuell A."/>
            <person name="Meier I."/>
            <person name="Mets L."/>
            <person name="Mittag M."/>
            <person name="Mittelmeier T."/>
            <person name="Moroney J.V."/>
            <person name="Moseley J."/>
            <person name="Napoli C."/>
            <person name="Nedelcu A.M."/>
            <person name="Niyogi K."/>
            <person name="Novoselov S.V."/>
            <person name="Paulsen I.T."/>
            <person name="Pazour G."/>
            <person name="Purton S."/>
            <person name="Ral J.P."/>
            <person name="Riano-Pachon D.M."/>
            <person name="Riekhof W."/>
            <person name="Rymarquis L."/>
            <person name="Schroda M."/>
            <person name="Stern D."/>
            <person name="Umen J."/>
            <person name="Willows R."/>
            <person name="Wilson N."/>
            <person name="Zimmer S.L."/>
            <person name="Allmer J."/>
            <person name="Balk J."/>
            <person name="Bisova K."/>
            <person name="Chen C.J."/>
            <person name="Elias M."/>
            <person name="Gendler K."/>
            <person name="Hauser C."/>
            <person name="Lamb M.R."/>
            <person name="Ledford H."/>
            <person name="Long J.C."/>
            <person name="Minagawa J."/>
            <person name="Page M.D."/>
            <person name="Pan J."/>
            <person name="Pootakham W."/>
            <person name="Roje S."/>
            <person name="Rose A."/>
            <person name="Stahlberg E."/>
            <person name="Terauchi A.M."/>
            <person name="Yang P."/>
            <person name="Ball S."/>
            <person name="Bowler C."/>
            <person name="Dieckmann C.L."/>
            <person name="Gladyshev V.N."/>
            <person name="Green P."/>
            <person name="Jorgensen R."/>
            <person name="Mayfield S."/>
            <person name="Mueller-Roeber B."/>
            <person name="Rajamani S."/>
            <person name="Sayre R.T."/>
            <person name="Brokstein P."/>
            <person name="Dubchak I."/>
            <person name="Goodstein D."/>
            <person name="Hornick L."/>
            <person name="Huang Y.W."/>
            <person name="Jhaveri J."/>
            <person name="Luo Y."/>
            <person name="Martinez D."/>
            <person name="Ngau W.C."/>
            <person name="Otillar B."/>
            <person name="Poliakov A."/>
            <person name="Porter A."/>
            <person name="Szajkowski L."/>
            <person name="Werner G."/>
            <person name="Zhou K."/>
            <person name="Grigoriev I.V."/>
            <person name="Rokhsar D.S."/>
            <person name="Grossman A.R."/>
        </authorList>
    </citation>
    <scope>NUCLEOTIDE SEQUENCE [LARGE SCALE GENOMIC DNA]</scope>
    <source>
        <strain evidence="2">CC-503</strain>
        <strain evidence="1">CC-503 cw92 mt+</strain>
    </source>
</reference>
<protein>
    <recommendedName>
        <fullName evidence="3">Type II toxin-antitoxin system HicB family antitoxin</fullName>
    </recommendedName>
</protein>
<dbReference type="OrthoDB" id="10355938at2759"/>
<dbReference type="GeneID" id="5726157"/>
<evidence type="ECO:0000313" key="1">
    <source>
        <dbReference type="EMBL" id="PNW72612.1"/>
    </source>
</evidence>
<name>A0A2K3CWE9_CHLRE</name>
<gene>
    <name evidence="1" type="ORF">CHLRE_15g635717v5</name>
</gene>
<accession>A0A2K3CWE9</accession>
<sequence length="96" mass="10331">MSAEMKPVFSVVLWCFGDGWYEAWVPDVVGAMVIASSEDQAMAEIREQLAGCLDGGDLPTLSNSHVAGEKADALLRECAQGDYPTPLSRRVVSLTL</sequence>
<dbReference type="Gramene" id="PNW72613">
    <property type="protein sequence ID" value="PNW72613"/>
    <property type="gene ID" value="CHLRE_15g635717v5"/>
</dbReference>
<proteinExistence type="predicted"/>
<dbReference type="RefSeq" id="XP_001700606.2">
    <property type="nucleotide sequence ID" value="XM_001700554.2"/>
</dbReference>
<dbReference type="KEGG" id="cre:CHLRE_15g635717v5"/>
<dbReference type="EMBL" id="CM008976">
    <property type="protein sequence ID" value="PNW72612.1"/>
    <property type="molecule type" value="Genomic_DNA"/>
</dbReference>
<dbReference type="EMBL" id="CM008976">
    <property type="protein sequence ID" value="PNW72613.1"/>
    <property type="molecule type" value="Genomic_DNA"/>
</dbReference>
<dbReference type="AlphaFoldDB" id="A0A2K3CWE9"/>
<evidence type="ECO:0008006" key="3">
    <source>
        <dbReference type="Google" id="ProtNLM"/>
    </source>
</evidence>